<evidence type="ECO:0000313" key="2">
    <source>
        <dbReference type="Proteomes" id="UP001344658"/>
    </source>
</evidence>
<comment type="caution">
    <text evidence="1">The sequence shown here is derived from an EMBL/GenBank/DDBJ whole genome shotgun (WGS) entry which is preliminary data.</text>
</comment>
<reference evidence="1 2" key="1">
    <citation type="submission" date="2023-12" db="EMBL/GenBank/DDBJ databases">
        <title>Streptomyces sp. V4-01.</title>
        <authorList>
            <person name="Somphong A."/>
            <person name="Phongsopitanun W."/>
        </authorList>
    </citation>
    <scope>NUCLEOTIDE SEQUENCE [LARGE SCALE GENOMIC DNA]</scope>
    <source>
        <strain evidence="1 2">V4-01</strain>
    </source>
</reference>
<sequence length="297" mass="32888">MPLITYSKQLVGAAQMADSTDSMSSTDYEKVTRLLVERIAERSLVTTTRLEHDLVLPGRASPHQIDVLWEFTTESGHAHRVVFECRRKSRSLEQNDALAFKGVVEEVSFDDVPTTGVLVHVKGFQLGARKIADTYGLIILEMRSPTDKDVKGRLMKIQISMTPRVPVVKDLHMDLSELLSGALSGPVLNYALEVQDPRDGWLRVMDLLQHGEINPTTEVLTPFHRVTRSFDPPVVLALSGKPAAKIRSISATVGEELSDPFDISVGGRENLAWMVKDVLGGEIAWFTHAGQVHLIES</sequence>
<accession>A0ABU7PE54</accession>
<dbReference type="Proteomes" id="UP001344658">
    <property type="component" value="Unassembled WGS sequence"/>
</dbReference>
<organism evidence="1 2">
    <name type="scientific">Actinacidiphila polyblastidii</name>
    <dbReference type="NCBI Taxonomy" id="3110430"/>
    <lineage>
        <taxon>Bacteria</taxon>
        <taxon>Bacillati</taxon>
        <taxon>Actinomycetota</taxon>
        <taxon>Actinomycetes</taxon>
        <taxon>Kitasatosporales</taxon>
        <taxon>Streptomycetaceae</taxon>
        <taxon>Actinacidiphila</taxon>
    </lineage>
</organism>
<protein>
    <recommendedName>
        <fullName evidence="3">Restriction endonuclease type IV Mrr domain-containing protein</fullName>
    </recommendedName>
</protein>
<keyword evidence="2" id="KW-1185">Reference proteome</keyword>
<dbReference type="EMBL" id="JAZEWV010000014">
    <property type="protein sequence ID" value="MEE4544089.1"/>
    <property type="molecule type" value="Genomic_DNA"/>
</dbReference>
<gene>
    <name evidence="1" type="ORF">V2S66_19185</name>
</gene>
<evidence type="ECO:0008006" key="3">
    <source>
        <dbReference type="Google" id="ProtNLM"/>
    </source>
</evidence>
<name>A0ABU7PE54_9ACTN</name>
<dbReference type="RefSeq" id="WP_330797054.1">
    <property type="nucleotide sequence ID" value="NZ_JAZEWV010000014.1"/>
</dbReference>
<evidence type="ECO:0000313" key="1">
    <source>
        <dbReference type="EMBL" id="MEE4544089.1"/>
    </source>
</evidence>
<proteinExistence type="predicted"/>